<reference evidence="1" key="2">
    <citation type="journal article" date="2015" name="Data Brief">
        <title>Shoot transcriptome of the giant reed, Arundo donax.</title>
        <authorList>
            <person name="Barrero R.A."/>
            <person name="Guerrero F.D."/>
            <person name="Moolhuijzen P."/>
            <person name="Goolsby J.A."/>
            <person name="Tidwell J."/>
            <person name="Bellgard S.E."/>
            <person name="Bellgard M.I."/>
        </authorList>
    </citation>
    <scope>NUCLEOTIDE SEQUENCE</scope>
    <source>
        <tissue evidence="1">Shoot tissue taken approximately 20 cm above the soil surface</tissue>
    </source>
</reference>
<dbReference type="EMBL" id="GBRH01159185">
    <property type="protein sequence ID" value="JAE38711.1"/>
    <property type="molecule type" value="Transcribed_RNA"/>
</dbReference>
<dbReference type="AlphaFoldDB" id="A0A0A9HV21"/>
<name>A0A0A9HV21_ARUDO</name>
<evidence type="ECO:0000313" key="1">
    <source>
        <dbReference type="EMBL" id="JAE38711.1"/>
    </source>
</evidence>
<proteinExistence type="predicted"/>
<protein>
    <submittedName>
        <fullName evidence="1">Uncharacterized protein</fullName>
    </submittedName>
</protein>
<sequence length="41" mass="4420">MVQKHFASGTCHSCATSVILAQPIRILVRSHIFLVTNVAGI</sequence>
<organism evidence="1">
    <name type="scientific">Arundo donax</name>
    <name type="common">Giant reed</name>
    <name type="synonym">Donax arundinaceus</name>
    <dbReference type="NCBI Taxonomy" id="35708"/>
    <lineage>
        <taxon>Eukaryota</taxon>
        <taxon>Viridiplantae</taxon>
        <taxon>Streptophyta</taxon>
        <taxon>Embryophyta</taxon>
        <taxon>Tracheophyta</taxon>
        <taxon>Spermatophyta</taxon>
        <taxon>Magnoliopsida</taxon>
        <taxon>Liliopsida</taxon>
        <taxon>Poales</taxon>
        <taxon>Poaceae</taxon>
        <taxon>PACMAD clade</taxon>
        <taxon>Arundinoideae</taxon>
        <taxon>Arundineae</taxon>
        <taxon>Arundo</taxon>
    </lineage>
</organism>
<accession>A0A0A9HV21</accession>
<reference evidence="1" key="1">
    <citation type="submission" date="2014-09" db="EMBL/GenBank/DDBJ databases">
        <authorList>
            <person name="Magalhaes I.L.F."/>
            <person name="Oliveira U."/>
            <person name="Santos F.R."/>
            <person name="Vidigal T.H.D.A."/>
            <person name="Brescovit A.D."/>
            <person name="Santos A.J."/>
        </authorList>
    </citation>
    <scope>NUCLEOTIDE SEQUENCE</scope>
    <source>
        <tissue evidence="1">Shoot tissue taken approximately 20 cm above the soil surface</tissue>
    </source>
</reference>